<dbReference type="Proteomes" id="UP000254741">
    <property type="component" value="Unassembled WGS sequence"/>
</dbReference>
<reference evidence="1 2" key="1">
    <citation type="submission" date="2018-06" db="EMBL/GenBank/DDBJ databases">
        <authorList>
            <consortium name="Pathogen Informatics"/>
            <person name="Doyle S."/>
        </authorList>
    </citation>
    <scope>NUCLEOTIDE SEQUENCE [LARGE SCALE GENOMIC DNA]</scope>
    <source>
        <strain evidence="1 2">NCTC8297</strain>
    </source>
</reference>
<evidence type="ECO:0000313" key="1">
    <source>
        <dbReference type="EMBL" id="SUG47833.1"/>
    </source>
</evidence>
<name>A0A379TBW7_SALER</name>
<dbReference type="InterPro" id="IPR017704">
    <property type="entry name" value="Se-bd_putative_YdfZ"/>
</dbReference>
<evidence type="ECO:0000313" key="2">
    <source>
        <dbReference type="Proteomes" id="UP000254741"/>
    </source>
</evidence>
<gene>
    <name evidence="1" type="primary">ydfZ_2</name>
    <name evidence="1" type="ORF">NCTC8297_03112</name>
</gene>
<protein>
    <submittedName>
        <fullName evidence="1">Selenium-binding protein YdfZ</fullName>
    </submittedName>
</protein>
<dbReference type="AlphaFoldDB" id="A0A379TBW7"/>
<proteinExistence type="predicted"/>
<accession>A0A379TBW7</accession>
<sequence length="31" mass="3351">MQVKFAAAKTVIVEGCEGKFAPVELIRLGMN</sequence>
<organism evidence="1 2">
    <name type="scientific">Salmonella enterica subsp. arizonae</name>
    <dbReference type="NCBI Taxonomy" id="59203"/>
    <lineage>
        <taxon>Bacteria</taxon>
        <taxon>Pseudomonadati</taxon>
        <taxon>Pseudomonadota</taxon>
        <taxon>Gammaproteobacteria</taxon>
        <taxon>Enterobacterales</taxon>
        <taxon>Enterobacteriaceae</taxon>
        <taxon>Salmonella</taxon>
    </lineage>
</organism>
<dbReference type="Pfam" id="PF14001">
    <property type="entry name" value="YdfZ"/>
    <property type="match status" value="1"/>
</dbReference>
<dbReference type="EMBL" id="UGXG01000002">
    <property type="protein sequence ID" value="SUG47833.1"/>
    <property type="molecule type" value="Genomic_DNA"/>
</dbReference>